<gene>
    <name evidence="2" type="ORF">CJ030_MR1G022520</name>
</gene>
<feature type="region of interest" description="Disordered" evidence="1">
    <location>
        <begin position="86"/>
        <end position="146"/>
    </location>
</feature>
<proteinExistence type="predicted"/>
<organism evidence="2 3">
    <name type="scientific">Morella rubra</name>
    <name type="common">Chinese bayberry</name>
    <dbReference type="NCBI Taxonomy" id="262757"/>
    <lineage>
        <taxon>Eukaryota</taxon>
        <taxon>Viridiplantae</taxon>
        <taxon>Streptophyta</taxon>
        <taxon>Embryophyta</taxon>
        <taxon>Tracheophyta</taxon>
        <taxon>Spermatophyta</taxon>
        <taxon>Magnoliopsida</taxon>
        <taxon>eudicotyledons</taxon>
        <taxon>Gunneridae</taxon>
        <taxon>Pentapetalae</taxon>
        <taxon>rosids</taxon>
        <taxon>fabids</taxon>
        <taxon>Fagales</taxon>
        <taxon>Myricaceae</taxon>
        <taxon>Morella</taxon>
    </lineage>
</organism>
<feature type="compositionally biased region" description="Polar residues" evidence="1">
    <location>
        <begin position="124"/>
        <end position="139"/>
    </location>
</feature>
<accession>A0A6A1WNF7</accession>
<dbReference type="EMBL" id="RXIC02000019">
    <property type="protein sequence ID" value="KAB1226781.1"/>
    <property type="molecule type" value="Genomic_DNA"/>
</dbReference>
<feature type="compositionally biased region" description="Acidic residues" evidence="1">
    <location>
        <begin position="97"/>
        <end position="114"/>
    </location>
</feature>
<protein>
    <submittedName>
        <fullName evidence="2">Uncharacterized protein</fullName>
    </submittedName>
</protein>
<keyword evidence="3" id="KW-1185">Reference proteome</keyword>
<evidence type="ECO:0000256" key="1">
    <source>
        <dbReference type="SAM" id="MobiDB-lite"/>
    </source>
</evidence>
<dbReference type="Proteomes" id="UP000516437">
    <property type="component" value="Chromosome 1"/>
</dbReference>
<evidence type="ECO:0000313" key="2">
    <source>
        <dbReference type="EMBL" id="KAB1226781.1"/>
    </source>
</evidence>
<dbReference type="AlphaFoldDB" id="A0A6A1WNF7"/>
<sequence>MGNHLGRGREFEGMGIRLHHQRAAYEKNRQGFPYGMLFTQIFYLYDVDTNGEESKKPKVSREYNQKTLRLMGFVQNDDDQWVKKAVATPSQEIQKEEAEEEEAEEEDPEEVEAVAEDRLESDILVTTSPHTPTYSSRGQISIFGVS</sequence>
<dbReference type="OrthoDB" id="848707at2759"/>
<evidence type="ECO:0000313" key="3">
    <source>
        <dbReference type="Proteomes" id="UP000516437"/>
    </source>
</evidence>
<comment type="caution">
    <text evidence="2">The sequence shown here is derived from an EMBL/GenBank/DDBJ whole genome shotgun (WGS) entry which is preliminary data.</text>
</comment>
<name>A0A6A1WNF7_9ROSI</name>
<reference evidence="2 3" key="1">
    <citation type="journal article" date="2019" name="Plant Biotechnol. J.">
        <title>The red bayberry genome and genetic basis of sex determination.</title>
        <authorList>
            <person name="Jia H.M."/>
            <person name="Jia H.J."/>
            <person name="Cai Q.L."/>
            <person name="Wang Y."/>
            <person name="Zhao H.B."/>
            <person name="Yang W.F."/>
            <person name="Wang G.Y."/>
            <person name="Li Y.H."/>
            <person name="Zhan D.L."/>
            <person name="Shen Y.T."/>
            <person name="Niu Q.F."/>
            <person name="Chang L."/>
            <person name="Qiu J."/>
            <person name="Zhao L."/>
            <person name="Xie H.B."/>
            <person name="Fu W.Y."/>
            <person name="Jin J."/>
            <person name="Li X.W."/>
            <person name="Jiao Y."/>
            <person name="Zhou C.C."/>
            <person name="Tu T."/>
            <person name="Chai C.Y."/>
            <person name="Gao J.L."/>
            <person name="Fan L.J."/>
            <person name="van de Weg E."/>
            <person name="Wang J.Y."/>
            <person name="Gao Z.S."/>
        </authorList>
    </citation>
    <scope>NUCLEOTIDE SEQUENCE [LARGE SCALE GENOMIC DNA]</scope>
    <source>
        <tissue evidence="2">Leaves</tissue>
    </source>
</reference>